<evidence type="ECO:0000313" key="13">
    <source>
        <dbReference type="Proteomes" id="UP000243876"/>
    </source>
</evidence>
<dbReference type="EC" id="2.7.12.2" evidence="8"/>
<keyword evidence="6 9" id="KW-0067">ATP-binding</keyword>
<evidence type="ECO:0000256" key="6">
    <source>
        <dbReference type="ARBA" id="ARBA00022840"/>
    </source>
</evidence>
<feature type="compositionally biased region" description="Low complexity" evidence="10">
    <location>
        <begin position="262"/>
        <end position="282"/>
    </location>
</feature>
<evidence type="ECO:0000259" key="11">
    <source>
        <dbReference type="PROSITE" id="PS50011"/>
    </source>
</evidence>
<evidence type="ECO:0000256" key="4">
    <source>
        <dbReference type="ARBA" id="ARBA00022741"/>
    </source>
</evidence>
<dbReference type="OrthoDB" id="10252354at2759"/>
<dbReference type="InterPro" id="IPR000719">
    <property type="entry name" value="Prot_kinase_dom"/>
</dbReference>
<feature type="compositionally biased region" description="Low complexity" evidence="10">
    <location>
        <begin position="148"/>
        <end position="188"/>
    </location>
</feature>
<keyword evidence="5" id="KW-0418">Kinase</keyword>
<dbReference type="InterPro" id="IPR017441">
    <property type="entry name" value="Protein_kinase_ATP_BS"/>
</dbReference>
<keyword evidence="4 9" id="KW-0547">Nucleotide-binding</keyword>
<dbReference type="GO" id="GO:0004674">
    <property type="term" value="F:protein serine/threonine kinase activity"/>
    <property type="evidence" value="ECO:0007669"/>
    <property type="project" value="UniProtKB-KW"/>
</dbReference>
<evidence type="ECO:0000256" key="7">
    <source>
        <dbReference type="ARBA" id="ARBA00038035"/>
    </source>
</evidence>
<feature type="compositionally biased region" description="Pro residues" evidence="10">
    <location>
        <begin position="1"/>
        <end position="12"/>
    </location>
</feature>
<proteinExistence type="inferred from homology"/>
<protein>
    <recommendedName>
        <fullName evidence="8">mitogen-activated protein kinase kinase</fullName>
        <ecNumber evidence="8">2.7.12.2</ecNumber>
    </recommendedName>
</protein>
<dbReference type="PROSITE" id="PS00108">
    <property type="entry name" value="PROTEIN_KINASE_ST"/>
    <property type="match status" value="1"/>
</dbReference>
<dbReference type="GO" id="GO:0071474">
    <property type="term" value="P:cellular hyperosmotic response"/>
    <property type="evidence" value="ECO:0007669"/>
    <property type="project" value="TreeGrafter"/>
</dbReference>
<feature type="compositionally biased region" description="Low complexity" evidence="10">
    <location>
        <begin position="31"/>
        <end position="45"/>
    </location>
</feature>
<feature type="compositionally biased region" description="Low complexity" evidence="10">
    <location>
        <begin position="13"/>
        <end position="24"/>
    </location>
</feature>
<evidence type="ECO:0000256" key="9">
    <source>
        <dbReference type="PROSITE-ProRule" id="PRU10141"/>
    </source>
</evidence>
<keyword evidence="2" id="KW-0597">Phosphoprotein</keyword>
<dbReference type="GO" id="GO:0005524">
    <property type="term" value="F:ATP binding"/>
    <property type="evidence" value="ECO:0007669"/>
    <property type="project" value="UniProtKB-UniRule"/>
</dbReference>
<feature type="compositionally biased region" description="Low complexity" evidence="10">
    <location>
        <begin position="291"/>
        <end position="300"/>
    </location>
</feature>
<dbReference type="SUPFAM" id="SSF56112">
    <property type="entry name" value="Protein kinase-like (PK-like)"/>
    <property type="match status" value="1"/>
</dbReference>
<evidence type="ECO:0000256" key="10">
    <source>
        <dbReference type="SAM" id="MobiDB-lite"/>
    </source>
</evidence>
<evidence type="ECO:0000256" key="8">
    <source>
        <dbReference type="ARBA" id="ARBA00038999"/>
    </source>
</evidence>
<dbReference type="GO" id="GO:0038066">
    <property type="term" value="P:p38MAPK cascade"/>
    <property type="evidence" value="ECO:0007669"/>
    <property type="project" value="UniProtKB-ARBA"/>
</dbReference>
<comment type="similarity">
    <text evidence="7">Belongs to the protein kinase superfamily. STE Ser/Thr protein kinase family. MAP kinase kinase subfamily.</text>
</comment>
<feature type="binding site" evidence="9">
    <location>
        <position position="457"/>
    </location>
    <ligand>
        <name>ATP</name>
        <dbReference type="ChEBI" id="CHEBI:30616"/>
    </ligand>
</feature>
<dbReference type="Gene3D" id="3.30.200.20">
    <property type="entry name" value="Phosphorylase Kinase, domain 1"/>
    <property type="match status" value="1"/>
</dbReference>
<dbReference type="FunFam" id="3.30.200.20:FF:000341">
    <property type="entry name" value="MAP kinase kinase PBS2"/>
    <property type="match status" value="1"/>
</dbReference>
<reference evidence="13" key="1">
    <citation type="submission" date="2015-02" db="EMBL/GenBank/DDBJ databases">
        <authorList>
            <person name="Gon?alves P."/>
        </authorList>
    </citation>
    <scope>NUCLEOTIDE SEQUENCE [LARGE SCALE GENOMIC DNA]</scope>
</reference>
<dbReference type="GO" id="GO:0004708">
    <property type="term" value="F:MAP kinase kinase activity"/>
    <property type="evidence" value="ECO:0007669"/>
    <property type="project" value="UniProtKB-EC"/>
</dbReference>
<feature type="region of interest" description="Disordered" evidence="10">
    <location>
        <begin position="1"/>
        <end position="300"/>
    </location>
</feature>
<gene>
    <name evidence="12" type="primary">SPOSA6832_01140</name>
</gene>
<feature type="compositionally biased region" description="Gly residues" evidence="10">
    <location>
        <begin position="219"/>
        <end position="235"/>
    </location>
</feature>
<sequence length="718" mass="73683">MSGPPSPLPSPTPSTSASSTTSSPLLPPAHDPASSSSAPSTPSGSSHDDSRLDPLESVQLPPAAHEEAGLRTLRAGMSTLDLKEAHQQARSDAAAQAEPGSTPTSQEGSSSAAATGSSTCTGSTADNTPSHSPPAATLVTPSSGPLDASSSVEPSSPSPSPVCSTPSSSSSAPPAPPSAAASCSSAAAAPPPLLPRASAPPSVPQGPLTGGARKLPVPGAGGALKAGVRGMGGASGQPLKMPPSLAAKMAAMTSRNSGGSGSPSSSTPIPSLKPSSSSAPVLAPRPPPRPAAGSPISAPAGGRLGAAGALAGPGGRPAGGMAARRRGLGAGLTLSAMGLGTDGSEKEKGKGPSMRLDGVDGGAAAGGERVGSPNQGKGGTDEMGTPFSNFRKIVDPSGRLNFAQKAILHADGVDFSSGASFKIKMDDFELFEELGKGNYGTVQKVLHRPTGVTMALKEIRLELDDSKLKTIITELDILHRATSPYIIDFYGAFFIESCVYYCMEYMDAGSLEFVAGIDVPEDVLARVTRSMVEGLKFLKDELKIMHRDVKPTNVLLNRKGFVKLCDFGVSGQLDRSLAKTNIGCQSYMAPERIKGESQGAPSSYTASSDVWSLGLSIIEAAIGHYPYPPETYQNVFAQLTAIVHGDPPSLPERYSDTAQEFVSRCLIKQAARRPTYAQLLEHPWLKQDVGRDVDMVGWIARALAYREKNPKVNAPALA</sequence>
<keyword evidence="1" id="KW-0723">Serine/threonine-protein kinase</keyword>
<dbReference type="EMBL" id="CENE01000003">
    <property type="protein sequence ID" value="CEQ39594.1"/>
    <property type="molecule type" value="Genomic_DNA"/>
</dbReference>
<dbReference type="AlphaFoldDB" id="A0A0D6EHY8"/>
<dbReference type="PROSITE" id="PS00107">
    <property type="entry name" value="PROTEIN_KINASE_ATP"/>
    <property type="match status" value="1"/>
</dbReference>
<dbReference type="SMART" id="SM00220">
    <property type="entry name" value="S_TKc"/>
    <property type="match status" value="1"/>
</dbReference>
<dbReference type="Gene3D" id="1.10.510.10">
    <property type="entry name" value="Transferase(Phosphotransferase) domain 1"/>
    <property type="match status" value="1"/>
</dbReference>
<feature type="compositionally biased region" description="Gly residues" evidence="10">
    <location>
        <begin position="359"/>
        <end position="369"/>
    </location>
</feature>
<dbReference type="PROSITE" id="PS50011">
    <property type="entry name" value="PROTEIN_KINASE_DOM"/>
    <property type="match status" value="1"/>
</dbReference>
<name>A0A0D6EHY8_SPOSA</name>
<keyword evidence="13" id="KW-1185">Reference proteome</keyword>
<dbReference type="InterPro" id="IPR008271">
    <property type="entry name" value="Ser/Thr_kinase_AS"/>
</dbReference>
<dbReference type="PANTHER" id="PTHR48013">
    <property type="entry name" value="DUAL SPECIFICITY MITOGEN-ACTIVATED PROTEIN KINASE KINASE 5-RELATED"/>
    <property type="match status" value="1"/>
</dbReference>
<evidence type="ECO:0000256" key="3">
    <source>
        <dbReference type="ARBA" id="ARBA00022679"/>
    </source>
</evidence>
<dbReference type="Proteomes" id="UP000243876">
    <property type="component" value="Unassembled WGS sequence"/>
</dbReference>
<dbReference type="InterPro" id="IPR011009">
    <property type="entry name" value="Kinase-like_dom_sf"/>
</dbReference>
<dbReference type="GO" id="GO:0005737">
    <property type="term" value="C:cytoplasm"/>
    <property type="evidence" value="ECO:0007669"/>
    <property type="project" value="UniProtKB-ARBA"/>
</dbReference>
<keyword evidence="3" id="KW-0808">Transferase</keyword>
<dbReference type="PANTHER" id="PTHR48013:SF25">
    <property type="entry name" value="MAP KINASE KINASE PBS2"/>
    <property type="match status" value="1"/>
</dbReference>
<evidence type="ECO:0000256" key="1">
    <source>
        <dbReference type="ARBA" id="ARBA00022527"/>
    </source>
</evidence>
<evidence type="ECO:0000256" key="2">
    <source>
        <dbReference type="ARBA" id="ARBA00022553"/>
    </source>
</evidence>
<organism evidence="12 13">
    <name type="scientific">Sporidiobolus salmonicolor</name>
    <name type="common">Yeast-like fungus</name>
    <name type="synonym">Sporobolomyces salmonicolor</name>
    <dbReference type="NCBI Taxonomy" id="5005"/>
    <lineage>
        <taxon>Eukaryota</taxon>
        <taxon>Fungi</taxon>
        <taxon>Dikarya</taxon>
        <taxon>Basidiomycota</taxon>
        <taxon>Pucciniomycotina</taxon>
        <taxon>Microbotryomycetes</taxon>
        <taxon>Sporidiobolales</taxon>
        <taxon>Sporidiobolaceae</taxon>
        <taxon>Sporobolomyces</taxon>
    </lineage>
</organism>
<dbReference type="Pfam" id="PF00069">
    <property type="entry name" value="Pkinase"/>
    <property type="match status" value="1"/>
</dbReference>
<feature type="region of interest" description="Disordered" evidence="10">
    <location>
        <begin position="337"/>
        <end position="387"/>
    </location>
</feature>
<accession>A0A0D6EHY8</accession>
<dbReference type="GO" id="GO:0032991">
    <property type="term" value="C:protein-containing complex"/>
    <property type="evidence" value="ECO:0007669"/>
    <property type="project" value="UniProtKB-ARBA"/>
</dbReference>
<feature type="non-terminal residue" evidence="12">
    <location>
        <position position="1"/>
    </location>
</feature>
<feature type="domain" description="Protein kinase" evidence="11">
    <location>
        <begin position="428"/>
        <end position="685"/>
    </location>
</feature>
<feature type="compositionally biased region" description="Low complexity" evidence="10">
    <location>
        <begin position="108"/>
        <end position="125"/>
    </location>
</feature>
<evidence type="ECO:0000256" key="5">
    <source>
        <dbReference type="ARBA" id="ARBA00022777"/>
    </source>
</evidence>
<evidence type="ECO:0000313" key="12">
    <source>
        <dbReference type="EMBL" id="CEQ39594.1"/>
    </source>
</evidence>